<dbReference type="RefSeq" id="WP_076445617.1">
    <property type="nucleotide sequence ID" value="NZ_FTOQ01000002.1"/>
</dbReference>
<dbReference type="STRING" id="633194.SAMN05421759_102273"/>
<keyword evidence="1" id="KW-1133">Transmembrane helix</keyword>
<dbReference type="Proteomes" id="UP000186684">
    <property type="component" value="Unassembled WGS sequence"/>
</dbReference>
<name>A0A1N7L114_9RHOB</name>
<evidence type="ECO:0000313" key="3">
    <source>
        <dbReference type="Proteomes" id="UP000186684"/>
    </source>
</evidence>
<dbReference type="EMBL" id="FTOQ01000002">
    <property type="protein sequence ID" value="SIS67539.1"/>
    <property type="molecule type" value="Genomic_DNA"/>
</dbReference>
<dbReference type="OrthoDB" id="7875193at2"/>
<protein>
    <submittedName>
        <fullName evidence="2">Uncharacterized protein</fullName>
    </submittedName>
</protein>
<gene>
    <name evidence="2" type="ORF">SAMN05421759_102273</name>
</gene>
<organism evidence="2 3">
    <name type="scientific">Roseivivax lentus</name>
    <dbReference type="NCBI Taxonomy" id="633194"/>
    <lineage>
        <taxon>Bacteria</taxon>
        <taxon>Pseudomonadati</taxon>
        <taxon>Pseudomonadota</taxon>
        <taxon>Alphaproteobacteria</taxon>
        <taxon>Rhodobacterales</taxon>
        <taxon>Roseobacteraceae</taxon>
        <taxon>Roseivivax</taxon>
    </lineage>
</organism>
<keyword evidence="1" id="KW-0812">Transmembrane</keyword>
<feature type="transmembrane region" description="Helical" evidence="1">
    <location>
        <begin position="30"/>
        <end position="49"/>
    </location>
</feature>
<dbReference type="AlphaFoldDB" id="A0A1N7L114"/>
<sequence>MALIISAILFGIFVIDVGFGSLGGRAFLSDVQAMILLLASSIAFVTAILRREAEAKAKTATKTK</sequence>
<keyword evidence="3" id="KW-1185">Reference proteome</keyword>
<proteinExistence type="predicted"/>
<keyword evidence="1" id="KW-0472">Membrane</keyword>
<evidence type="ECO:0000256" key="1">
    <source>
        <dbReference type="SAM" id="Phobius"/>
    </source>
</evidence>
<reference evidence="3" key="1">
    <citation type="submission" date="2017-01" db="EMBL/GenBank/DDBJ databases">
        <authorList>
            <person name="Varghese N."/>
            <person name="Submissions S."/>
        </authorList>
    </citation>
    <scope>NUCLEOTIDE SEQUENCE [LARGE SCALE GENOMIC DNA]</scope>
    <source>
        <strain evidence="3">DSM 29430</strain>
    </source>
</reference>
<evidence type="ECO:0000313" key="2">
    <source>
        <dbReference type="EMBL" id="SIS67539.1"/>
    </source>
</evidence>
<accession>A0A1N7L114</accession>